<evidence type="ECO:0000313" key="2">
    <source>
        <dbReference type="Proteomes" id="UP000502508"/>
    </source>
</evidence>
<gene>
    <name evidence="1" type="ORF">Pflav_030340</name>
</gene>
<proteinExistence type="predicted"/>
<protein>
    <submittedName>
        <fullName evidence="1">Uncharacterized protein</fullName>
    </submittedName>
</protein>
<dbReference type="AlphaFoldDB" id="A0A6F8XS13"/>
<reference evidence="1 2" key="1">
    <citation type="submission" date="2020-03" db="EMBL/GenBank/DDBJ databases">
        <title>Whole genome shotgun sequence of Phytohabitans flavus NBRC 107702.</title>
        <authorList>
            <person name="Komaki H."/>
            <person name="Tamura T."/>
        </authorList>
    </citation>
    <scope>NUCLEOTIDE SEQUENCE [LARGE SCALE GENOMIC DNA]</scope>
    <source>
        <strain evidence="1 2">NBRC 107702</strain>
    </source>
</reference>
<sequence length="157" mass="16291">MSTTWRHLPAPAQAIAVAASDAVAAAQARDRDGLEAAVGPLAAAEGSGLVLGAVVRLLLEEAHPDGLAGDDVRRVIEDCVRAAAVWEPAVDPHALLVLLAGALGVHDQDEEAQGPAPEALARHAALLVAHLLNTPRRPLAGYLTAAFTEIERTELMD</sequence>
<keyword evidence="2" id="KW-1185">Reference proteome</keyword>
<evidence type="ECO:0000313" key="1">
    <source>
        <dbReference type="EMBL" id="BCB76624.1"/>
    </source>
</evidence>
<dbReference type="Proteomes" id="UP000502508">
    <property type="component" value="Chromosome"/>
</dbReference>
<dbReference type="EMBL" id="AP022870">
    <property type="protein sequence ID" value="BCB76624.1"/>
    <property type="molecule type" value="Genomic_DNA"/>
</dbReference>
<dbReference type="KEGG" id="pfla:Pflav_030340"/>
<reference evidence="1 2" key="2">
    <citation type="submission" date="2020-03" db="EMBL/GenBank/DDBJ databases">
        <authorList>
            <person name="Ichikawa N."/>
            <person name="Kimura A."/>
            <person name="Kitahashi Y."/>
            <person name="Uohara A."/>
        </authorList>
    </citation>
    <scope>NUCLEOTIDE SEQUENCE [LARGE SCALE GENOMIC DNA]</scope>
    <source>
        <strain evidence="1 2">NBRC 107702</strain>
    </source>
</reference>
<dbReference type="RefSeq" id="WP_173036630.1">
    <property type="nucleotide sequence ID" value="NZ_AP022870.1"/>
</dbReference>
<organism evidence="1 2">
    <name type="scientific">Phytohabitans flavus</name>
    <dbReference type="NCBI Taxonomy" id="1076124"/>
    <lineage>
        <taxon>Bacteria</taxon>
        <taxon>Bacillati</taxon>
        <taxon>Actinomycetota</taxon>
        <taxon>Actinomycetes</taxon>
        <taxon>Micromonosporales</taxon>
        <taxon>Micromonosporaceae</taxon>
    </lineage>
</organism>
<accession>A0A6F8XS13</accession>
<name>A0A6F8XS13_9ACTN</name>